<dbReference type="OrthoDB" id="9768696at2"/>
<evidence type="ECO:0000256" key="3">
    <source>
        <dbReference type="ARBA" id="ARBA00022840"/>
    </source>
</evidence>
<keyword evidence="1" id="KW-0547">Nucleotide-binding</keyword>
<gene>
    <name evidence="5" type="ORF">SP60_08045</name>
</gene>
<dbReference type="STRING" id="1705394.SP60_08045"/>
<reference evidence="5 6" key="1">
    <citation type="journal article" date="2015" name="Genome Announc.">
        <title>Genome Sequence of 'Candidatus Thioglobus autotrophica' Strain EF1, a Chemoautotroph from the SUP05 Clade of Marine Gammaproteobacteria.</title>
        <authorList>
            <person name="Shah V."/>
            <person name="Morris R.M."/>
        </authorList>
    </citation>
    <scope>NUCLEOTIDE SEQUENCE [LARGE SCALE GENOMIC DNA]</scope>
    <source>
        <strain evidence="5 6">EF1</strain>
    </source>
</reference>
<sequence length="309" mass="34221">MSFKVIKPGFLTTIQDAGRFMHAIYGMSQSGVMDEHAFGWANHLLGNDYTDAVLEITFGGVELEALDEVVVCVCGADLDFKINAKIAPTWKSLQVQPTDILSWSLPKHGVRSYLAVQGGFKTQTLFGSRSVNLREHIGVKITQDCVLACAPSSGQLESFMAPQYRPNYHQNVVLRLLPSYQYSEFSDAQKTLFFGQTYTVSNANDRSGCRLKGVPIVFKRDKMISEAMSYGSVEIATDGLPIILLKDAPSIGGYTKIGTVFSLDLAQLAQQQPTAKVRFELMNIEQAQKERLAFNQFFGVLENSKPLKI</sequence>
<dbReference type="KEGG" id="tho:SP60_08045"/>
<dbReference type="EMBL" id="CP010552">
    <property type="protein sequence ID" value="ALE53139.1"/>
    <property type="molecule type" value="Genomic_DNA"/>
</dbReference>
<dbReference type="RefSeq" id="WP_053952137.1">
    <property type="nucleotide sequence ID" value="NZ_CP010552.1"/>
</dbReference>
<accession>A0A0M4NY76</accession>
<dbReference type="GO" id="GO:0005524">
    <property type="term" value="F:ATP binding"/>
    <property type="evidence" value="ECO:0007669"/>
    <property type="project" value="UniProtKB-KW"/>
</dbReference>
<dbReference type="PANTHER" id="PTHR43309:SF4">
    <property type="entry name" value="CARBOXYLTRANSFERASE DOMAIN-CONTAINING PROTEIN"/>
    <property type="match status" value="1"/>
</dbReference>
<dbReference type="SMART" id="SM00797">
    <property type="entry name" value="AHS2"/>
    <property type="match status" value="1"/>
</dbReference>
<keyword evidence="6" id="KW-1185">Reference proteome</keyword>
<evidence type="ECO:0000313" key="6">
    <source>
        <dbReference type="Proteomes" id="UP000058020"/>
    </source>
</evidence>
<evidence type="ECO:0000313" key="5">
    <source>
        <dbReference type="EMBL" id="ALE53139.1"/>
    </source>
</evidence>
<protein>
    <recommendedName>
        <fullName evidence="4">Carboxyltransferase domain-containing protein</fullName>
    </recommendedName>
</protein>
<name>A0A0M4NY76_9GAMM</name>
<keyword evidence="2" id="KW-0378">Hydrolase</keyword>
<dbReference type="InterPro" id="IPR052708">
    <property type="entry name" value="PxpC"/>
</dbReference>
<dbReference type="InterPro" id="IPR003778">
    <property type="entry name" value="CT_A_B"/>
</dbReference>
<proteinExistence type="predicted"/>
<dbReference type="SUPFAM" id="SSF50891">
    <property type="entry name" value="Cyclophilin-like"/>
    <property type="match status" value="1"/>
</dbReference>
<keyword evidence="3" id="KW-0067">ATP-binding</keyword>
<dbReference type="InterPro" id="IPR029000">
    <property type="entry name" value="Cyclophilin-like_dom_sf"/>
</dbReference>
<dbReference type="Gene3D" id="2.40.100.10">
    <property type="entry name" value="Cyclophilin-like"/>
    <property type="match status" value="1"/>
</dbReference>
<dbReference type="Proteomes" id="UP000058020">
    <property type="component" value="Chromosome"/>
</dbReference>
<dbReference type="GO" id="GO:0016787">
    <property type="term" value="F:hydrolase activity"/>
    <property type="evidence" value="ECO:0007669"/>
    <property type="project" value="UniProtKB-KW"/>
</dbReference>
<dbReference type="Pfam" id="PF02626">
    <property type="entry name" value="CT_A_B"/>
    <property type="match status" value="1"/>
</dbReference>
<feature type="domain" description="Carboxyltransferase" evidence="4">
    <location>
        <begin position="24"/>
        <end position="298"/>
    </location>
</feature>
<evidence type="ECO:0000259" key="4">
    <source>
        <dbReference type="SMART" id="SM00797"/>
    </source>
</evidence>
<dbReference type="AlphaFoldDB" id="A0A0M4NY76"/>
<organism evidence="5 6">
    <name type="scientific">Candidatus Thioglobus autotrophicus</name>
    <dbReference type="NCBI Taxonomy" id="1705394"/>
    <lineage>
        <taxon>Bacteria</taxon>
        <taxon>Pseudomonadati</taxon>
        <taxon>Pseudomonadota</taxon>
        <taxon>Gammaproteobacteria</taxon>
        <taxon>Candidatus Pseudothioglobaceae</taxon>
        <taxon>Candidatus Thioglobus</taxon>
    </lineage>
</organism>
<evidence type="ECO:0000256" key="2">
    <source>
        <dbReference type="ARBA" id="ARBA00022801"/>
    </source>
</evidence>
<dbReference type="PANTHER" id="PTHR43309">
    <property type="entry name" value="5-OXOPROLINASE SUBUNIT C"/>
    <property type="match status" value="1"/>
</dbReference>
<evidence type="ECO:0000256" key="1">
    <source>
        <dbReference type="ARBA" id="ARBA00022741"/>
    </source>
</evidence>